<evidence type="ECO:0000313" key="2">
    <source>
        <dbReference type="Proteomes" id="UP000056209"/>
    </source>
</evidence>
<dbReference type="PANTHER" id="PTHR43611:SF3">
    <property type="entry name" value="FLAVIN MONONUCLEOTIDE HYDROLASE 1, CHLOROPLATIC"/>
    <property type="match status" value="1"/>
</dbReference>
<dbReference type="SFLD" id="SFLDS00003">
    <property type="entry name" value="Haloacid_Dehalogenase"/>
    <property type="match status" value="1"/>
</dbReference>
<gene>
    <name evidence="1" type="ORF">DEIGR_101995</name>
</gene>
<dbReference type="Gene3D" id="1.10.150.240">
    <property type="entry name" value="Putative phosphatase, domain 2"/>
    <property type="match status" value="1"/>
</dbReference>
<sequence length="199" mass="22350">MTIRALFFDIGGVLLSNGWDREQRAVVAAQFGLDATDFNERHKLAVPELELGRMTLDEYLEQTVFCHPQTFTRDEFRAAMEAQSTPHEGALALARDLSARHRLYALNNEGRDLNDQRIRTYGLSDFLLAFFTSSTLELMKPNPAIYRAALTLAAVAPHEAVMIDDRAQNTEAARRVGMHAVRYENAAQLREELAALGVE</sequence>
<organism evidence="1 2">
    <name type="scientific">Deinococcus grandis</name>
    <dbReference type="NCBI Taxonomy" id="57498"/>
    <lineage>
        <taxon>Bacteria</taxon>
        <taxon>Thermotogati</taxon>
        <taxon>Deinococcota</taxon>
        <taxon>Deinococci</taxon>
        <taxon>Deinococcales</taxon>
        <taxon>Deinococcaceae</taxon>
        <taxon>Deinococcus</taxon>
    </lineage>
</organism>
<comment type="caution">
    <text evidence="1">The sequence shown here is derived from an EMBL/GenBank/DDBJ whole genome shotgun (WGS) entry which is preliminary data.</text>
</comment>
<dbReference type="GO" id="GO:0016787">
    <property type="term" value="F:hydrolase activity"/>
    <property type="evidence" value="ECO:0007669"/>
    <property type="project" value="UniProtKB-KW"/>
</dbReference>
<dbReference type="Gene3D" id="3.40.50.1000">
    <property type="entry name" value="HAD superfamily/HAD-like"/>
    <property type="match status" value="1"/>
</dbReference>
<dbReference type="PANTHER" id="PTHR43611">
    <property type="entry name" value="ALPHA-D-GLUCOSE 1-PHOSPHATE PHOSPHATASE"/>
    <property type="match status" value="1"/>
</dbReference>
<dbReference type="OrthoDB" id="9131041at2"/>
<dbReference type="SUPFAM" id="SSF56784">
    <property type="entry name" value="HAD-like"/>
    <property type="match status" value="1"/>
</dbReference>
<evidence type="ECO:0000313" key="1">
    <source>
        <dbReference type="EMBL" id="GAQ21968.1"/>
    </source>
</evidence>
<dbReference type="Pfam" id="PF00702">
    <property type="entry name" value="Hydrolase"/>
    <property type="match status" value="1"/>
</dbReference>
<keyword evidence="2" id="KW-1185">Reference proteome</keyword>
<dbReference type="CDD" id="cd02603">
    <property type="entry name" value="HAD_sEH-N_like"/>
    <property type="match status" value="1"/>
</dbReference>
<keyword evidence="1" id="KW-0378">Hydrolase</keyword>
<name>A0A100HJL5_9DEIO</name>
<dbReference type="EMBL" id="BCMS01000001">
    <property type="protein sequence ID" value="GAQ21968.1"/>
    <property type="molecule type" value="Genomic_DNA"/>
</dbReference>
<dbReference type="InterPro" id="IPR036412">
    <property type="entry name" value="HAD-like_sf"/>
</dbReference>
<dbReference type="SFLD" id="SFLDG01129">
    <property type="entry name" value="C1.5:_HAD__Beta-PGM__Phosphata"/>
    <property type="match status" value="1"/>
</dbReference>
<accession>A0A100HJL5</accession>
<dbReference type="InterPro" id="IPR023198">
    <property type="entry name" value="PGP-like_dom2"/>
</dbReference>
<proteinExistence type="predicted"/>
<protein>
    <submittedName>
        <fullName evidence="1">Hydrolase family protein</fullName>
    </submittedName>
</protein>
<dbReference type="Proteomes" id="UP000056209">
    <property type="component" value="Unassembled WGS sequence"/>
</dbReference>
<dbReference type="AlphaFoldDB" id="A0A100HJL5"/>
<reference evidence="2" key="1">
    <citation type="submission" date="2015-11" db="EMBL/GenBank/DDBJ databases">
        <title>Draft Genome Sequence of the Radioresistant Bacterium Deinococcus grandis, Isolated from Freshwater Fish in Japan.</title>
        <authorList>
            <person name="Satoh K."/>
            <person name="Onodera T."/>
            <person name="Omoso K."/>
            <person name="Takeda-Yano K."/>
            <person name="Katayama T."/>
            <person name="Oono Y."/>
            <person name="Narumi I."/>
        </authorList>
    </citation>
    <scope>NUCLEOTIDE SEQUENCE [LARGE SCALE GENOMIC DNA]</scope>
    <source>
        <strain evidence="2">ATCC 43672</strain>
    </source>
</reference>
<dbReference type="RefSeq" id="WP_058976820.1">
    <property type="nucleotide sequence ID" value="NZ_BCMS01000001.1"/>
</dbReference>
<dbReference type="InterPro" id="IPR006439">
    <property type="entry name" value="HAD-SF_hydro_IA"/>
</dbReference>
<dbReference type="InterPro" id="IPR023214">
    <property type="entry name" value="HAD_sf"/>
</dbReference>
<dbReference type="NCBIfam" id="TIGR01509">
    <property type="entry name" value="HAD-SF-IA-v3"/>
    <property type="match status" value="1"/>
</dbReference>